<dbReference type="Pfam" id="PF05368">
    <property type="entry name" value="NmrA"/>
    <property type="match status" value="1"/>
</dbReference>
<evidence type="ECO:0000259" key="4">
    <source>
        <dbReference type="Pfam" id="PF05368"/>
    </source>
</evidence>
<dbReference type="InterPro" id="IPR008030">
    <property type="entry name" value="NmrA-like"/>
</dbReference>
<comment type="caution">
    <text evidence="5">The sequence shown here is derived from an EMBL/GenBank/DDBJ whole genome shotgun (WGS) entry which is preliminary data.</text>
</comment>
<keyword evidence="6" id="KW-1185">Reference proteome</keyword>
<organism evidence="5 6">
    <name type="scientific">Roridomyces roridus</name>
    <dbReference type="NCBI Taxonomy" id="1738132"/>
    <lineage>
        <taxon>Eukaryota</taxon>
        <taxon>Fungi</taxon>
        <taxon>Dikarya</taxon>
        <taxon>Basidiomycota</taxon>
        <taxon>Agaricomycotina</taxon>
        <taxon>Agaricomycetes</taxon>
        <taxon>Agaricomycetidae</taxon>
        <taxon>Agaricales</taxon>
        <taxon>Marasmiineae</taxon>
        <taxon>Mycenaceae</taxon>
        <taxon>Roridomyces</taxon>
    </lineage>
</organism>
<dbReference type="InterPro" id="IPR051164">
    <property type="entry name" value="NmrA-like_oxidored"/>
</dbReference>
<dbReference type="Gene3D" id="3.40.50.720">
    <property type="entry name" value="NAD(P)-binding Rossmann-like Domain"/>
    <property type="match status" value="1"/>
</dbReference>
<evidence type="ECO:0000256" key="1">
    <source>
        <dbReference type="ARBA" id="ARBA00006328"/>
    </source>
</evidence>
<protein>
    <submittedName>
        <fullName evidence="5">NAD(P)-binding protein</fullName>
    </submittedName>
</protein>
<dbReference type="AlphaFoldDB" id="A0AAD7BIS0"/>
<evidence type="ECO:0000256" key="3">
    <source>
        <dbReference type="SAM" id="MobiDB-lite"/>
    </source>
</evidence>
<dbReference type="EMBL" id="JARKIF010000015">
    <property type="protein sequence ID" value="KAJ7622246.1"/>
    <property type="molecule type" value="Genomic_DNA"/>
</dbReference>
<feature type="region of interest" description="Disordered" evidence="3">
    <location>
        <begin position="29"/>
        <end position="55"/>
    </location>
</feature>
<name>A0AAD7BIS0_9AGAR</name>
<comment type="similarity">
    <text evidence="1">Belongs to the NmrA-type oxidoreductase family.</text>
</comment>
<dbReference type="Proteomes" id="UP001221142">
    <property type="component" value="Unassembled WGS sequence"/>
</dbReference>
<reference evidence="5" key="1">
    <citation type="submission" date="2023-03" db="EMBL/GenBank/DDBJ databases">
        <title>Massive genome expansion in bonnet fungi (Mycena s.s.) driven by repeated elements and novel gene families across ecological guilds.</title>
        <authorList>
            <consortium name="Lawrence Berkeley National Laboratory"/>
            <person name="Harder C.B."/>
            <person name="Miyauchi S."/>
            <person name="Viragh M."/>
            <person name="Kuo A."/>
            <person name="Thoen E."/>
            <person name="Andreopoulos B."/>
            <person name="Lu D."/>
            <person name="Skrede I."/>
            <person name="Drula E."/>
            <person name="Henrissat B."/>
            <person name="Morin E."/>
            <person name="Kohler A."/>
            <person name="Barry K."/>
            <person name="LaButti K."/>
            <person name="Morin E."/>
            <person name="Salamov A."/>
            <person name="Lipzen A."/>
            <person name="Mereny Z."/>
            <person name="Hegedus B."/>
            <person name="Baldrian P."/>
            <person name="Stursova M."/>
            <person name="Weitz H."/>
            <person name="Taylor A."/>
            <person name="Grigoriev I.V."/>
            <person name="Nagy L.G."/>
            <person name="Martin F."/>
            <person name="Kauserud H."/>
        </authorList>
    </citation>
    <scope>NUCLEOTIDE SEQUENCE</scope>
    <source>
        <strain evidence="5">9284</strain>
    </source>
</reference>
<evidence type="ECO:0000313" key="6">
    <source>
        <dbReference type="Proteomes" id="UP001221142"/>
    </source>
</evidence>
<feature type="compositionally biased region" description="Low complexity" evidence="3">
    <location>
        <begin position="46"/>
        <end position="55"/>
    </location>
</feature>
<dbReference type="PANTHER" id="PTHR42748">
    <property type="entry name" value="NITROGEN METABOLITE REPRESSION PROTEIN NMRA FAMILY MEMBER"/>
    <property type="match status" value="1"/>
</dbReference>
<keyword evidence="2" id="KW-0521">NADP</keyword>
<accession>A0AAD7BIS0</accession>
<dbReference type="GO" id="GO:0005634">
    <property type="term" value="C:nucleus"/>
    <property type="evidence" value="ECO:0007669"/>
    <property type="project" value="TreeGrafter"/>
</dbReference>
<evidence type="ECO:0000313" key="5">
    <source>
        <dbReference type="EMBL" id="KAJ7622246.1"/>
    </source>
</evidence>
<sequence>MSNKKNILITGATGHQGRALIRALSLSSSSPESESDFHILAPTRNPSSSHSTSLSKSHPTLVSLVRGDLDSPESIRLYSTMQCARTARAGYGACFACWRFRGSALMQMVRRGRASIEYGVSAFVFSSVERGGEYYDDHSVLDRRAKVNVERYIRVLGEKGLPWTILRPGFFMENYEGMIGAVAVGVLKYGLKLTTTNQLVAADDIGCVAAAVFKVNEFTAFRDREPARYASQILVISGEASTMTQQEEAYKNATGEPLPAIPRFLARILIAFNGHTKNLLADIERVHDTRETGKCPEVGVQTAAARQAHPGMMTLERWAAARRLAEGVEAQSTGGTRNNISVLRMLTGRQ</sequence>
<gene>
    <name evidence="5" type="ORF">FB45DRAFT_1031921</name>
</gene>
<dbReference type="Gene3D" id="3.90.25.10">
    <property type="entry name" value="UDP-galactose 4-epimerase, domain 1"/>
    <property type="match status" value="1"/>
</dbReference>
<dbReference type="PANTHER" id="PTHR42748:SF7">
    <property type="entry name" value="NMRA LIKE REDOX SENSOR 1-RELATED"/>
    <property type="match status" value="1"/>
</dbReference>
<feature type="domain" description="NmrA-like" evidence="4">
    <location>
        <begin position="4"/>
        <end position="258"/>
    </location>
</feature>
<dbReference type="InterPro" id="IPR036291">
    <property type="entry name" value="NAD(P)-bd_dom_sf"/>
</dbReference>
<proteinExistence type="inferred from homology"/>
<dbReference type="SUPFAM" id="SSF51735">
    <property type="entry name" value="NAD(P)-binding Rossmann-fold domains"/>
    <property type="match status" value="1"/>
</dbReference>
<evidence type="ECO:0000256" key="2">
    <source>
        <dbReference type="ARBA" id="ARBA00022857"/>
    </source>
</evidence>